<proteinExistence type="predicted"/>
<protein>
    <submittedName>
        <fullName evidence="1">Uncharacterized protein</fullName>
    </submittedName>
</protein>
<evidence type="ECO:0000313" key="2">
    <source>
        <dbReference type="Proteomes" id="UP001396334"/>
    </source>
</evidence>
<organism evidence="1 2">
    <name type="scientific">Hibiscus sabdariffa</name>
    <name type="common">roselle</name>
    <dbReference type="NCBI Taxonomy" id="183260"/>
    <lineage>
        <taxon>Eukaryota</taxon>
        <taxon>Viridiplantae</taxon>
        <taxon>Streptophyta</taxon>
        <taxon>Embryophyta</taxon>
        <taxon>Tracheophyta</taxon>
        <taxon>Spermatophyta</taxon>
        <taxon>Magnoliopsida</taxon>
        <taxon>eudicotyledons</taxon>
        <taxon>Gunneridae</taxon>
        <taxon>Pentapetalae</taxon>
        <taxon>rosids</taxon>
        <taxon>malvids</taxon>
        <taxon>Malvales</taxon>
        <taxon>Malvaceae</taxon>
        <taxon>Malvoideae</taxon>
        <taxon>Hibiscus</taxon>
    </lineage>
</organism>
<dbReference type="EMBL" id="JBBPBN010000043">
    <property type="protein sequence ID" value="KAK8997141.1"/>
    <property type="molecule type" value="Genomic_DNA"/>
</dbReference>
<reference evidence="1 2" key="1">
    <citation type="journal article" date="2024" name="G3 (Bethesda)">
        <title>Genome assembly of Hibiscus sabdariffa L. provides insights into metabolisms of medicinal natural products.</title>
        <authorList>
            <person name="Kim T."/>
        </authorList>
    </citation>
    <scope>NUCLEOTIDE SEQUENCE [LARGE SCALE GENOMIC DNA]</scope>
    <source>
        <strain evidence="1">TK-2024</strain>
        <tissue evidence="1">Old leaves</tissue>
    </source>
</reference>
<gene>
    <name evidence="1" type="ORF">V6N11_020627</name>
</gene>
<comment type="caution">
    <text evidence="1">The sequence shown here is derived from an EMBL/GenBank/DDBJ whole genome shotgun (WGS) entry which is preliminary data.</text>
</comment>
<keyword evidence="2" id="KW-1185">Reference proteome</keyword>
<sequence length="135" mass="14805">MHFFSLGHQHFKTSVQRIRVDSLIDPFLDAILPHFVHDASHTTRNNSISQSSIALLPENNYGVVEDSITPDDSNSFPLVHEEVHNHEFAPEEIQNYGAEDNGSDHANVSNEVSNGIVVPIAISISSSTRLASSST</sequence>
<dbReference type="Proteomes" id="UP001396334">
    <property type="component" value="Unassembled WGS sequence"/>
</dbReference>
<name>A0ABR2Q9E1_9ROSI</name>
<accession>A0ABR2Q9E1</accession>
<evidence type="ECO:0000313" key="1">
    <source>
        <dbReference type="EMBL" id="KAK8997141.1"/>
    </source>
</evidence>